<keyword evidence="2" id="KW-1133">Transmembrane helix</keyword>
<evidence type="ECO:0000256" key="1">
    <source>
        <dbReference type="SAM" id="MobiDB-lite"/>
    </source>
</evidence>
<feature type="region of interest" description="Disordered" evidence="1">
    <location>
        <begin position="278"/>
        <end position="353"/>
    </location>
</feature>
<accession>A0A1C5J761</accession>
<name>A0A1C5J761_9ACTN</name>
<feature type="transmembrane region" description="Helical" evidence="2">
    <location>
        <begin position="183"/>
        <end position="200"/>
    </location>
</feature>
<evidence type="ECO:0000313" key="3">
    <source>
        <dbReference type="EMBL" id="SCG66424.1"/>
    </source>
</evidence>
<keyword evidence="2" id="KW-0472">Membrane</keyword>
<evidence type="ECO:0000313" key="4">
    <source>
        <dbReference type="Proteomes" id="UP000198215"/>
    </source>
</evidence>
<dbReference type="OrthoDB" id="5185521at2"/>
<reference evidence="4" key="1">
    <citation type="submission" date="2016-06" db="EMBL/GenBank/DDBJ databases">
        <authorList>
            <person name="Varghese N."/>
            <person name="Submissions Spin"/>
        </authorList>
    </citation>
    <scope>NUCLEOTIDE SEQUENCE [LARGE SCALE GENOMIC DNA]</scope>
    <source>
        <strain evidence="4">DSM 45161</strain>
    </source>
</reference>
<feature type="transmembrane region" description="Helical" evidence="2">
    <location>
        <begin position="120"/>
        <end position="138"/>
    </location>
</feature>
<feature type="transmembrane region" description="Helical" evidence="2">
    <location>
        <begin position="153"/>
        <end position="171"/>
    </location>
</feature>
<feature type="compositionally biased region" description="Pro residues" evidence="1">
    <location>
        <begin position="284"/>
        <end position="297"/>
    </location>
</feature>
<evidence type="ECO:0000256" key="2">
    <source>
        <dbReference type="SAM" id="Phobius"/>
    </source>
</evidence>
<gene>
    <name evidence="3" type="ORF">GA0070614_4098</name>
</gene>
<dbReference type="Pfam" id="PF22564">
    <property type="entry name" value="HAAS"/>
    <property type="match status" value="1"/>
</dbReference>
<dbReference type="AlphaFoldDB" id="A0A1C5J761"/>
<feature type="compositionally biased region" description="Pro residues" evidence="1">
    <location>
        <begin position="318"/>
        <end position="328"/>
    </location>
</feature>
<feature type="compositionally biased region" description="Pro residues" evidence="1">
    <location>
        <begin position="344"/>
        <end position="353"/>
    </location>
</feature>
<sequence>MTVTGQEIADYVGRVRAALADLPPAVRDELTEDLPEHLAEVAAEGDGSLVQRLGEPEAYAAELRSAAGAAEPAAGRRRLEQRVGAVAHRVRGRLARFDTRLGPLLGYASASEFLRLLRPAWWVLRGYLVAMLLSVMSSDGPIGLLPRVGSNEFVGLVLLGGAVLASVWLGRNTGTLRRWPRRLMHAGTLVLVVFGLATLLDVDQDARSHYPYGYDSISVQNPYEQVQDVFVYDSEGRLVENARLFDQTGTPIRLGWPSCADPSLPDVNPVQRGYPYCPEQAPFRPRPPAAVPAPPGTAPTTVAPAPPGAAPTETAPATPAPAPTPAVPTPGGSASASVGAVPTSVPPVPEPTR</sequence>
<dbReference type="Proteomes" id="UP000198215">
    <property type="component" value="Chromosome I"/>
</dbReference>
<dbReference type="EMBL" id="LT607753">
    <property type="protein sequence ID" value="SCG66424.1"/>
    <property type="molecule type" value="Genomic_DNA"/>
</dbReference>
<dbReference type="RefSeq" id="WP_088977449.1">
    <property type="nucleotide sequence ID" value="NZ_LT607753.1"/>
</dbReference>
<keyword evidence="4" id="KW-1185">Reference proteome</keyword>
<protein>
    <submittedName>
        <fullName evidence="3">Uncharacterized membrane protein</fullName>
    </submittedName>
</protein>
<proteinExistence type="predicted"/>
<organism evidence="3 4">
    <name type="scientific">Micromonospora coxensis</name>
    <dbReference type="NCBI Taxonomy" id="356852"/>
    <lineage>
        <taxon>Bacteria</taxon>
        <taxon>Bacillati</taxon>
        <taxon>Actinomycetota</taxon>
        <taxon>Actinomycetes</taxon>
        <taxon>Micromonosporales</taxon>
        <taxon>Micromonosporaceae</taxon>
        <taxon>Micromonospora</taxon>
    </lineage>
</organism>
<keyword evidence="2" id="KW-0812">Transmembrane</keyword>